<name>A0A919B2S2_9ACTN</name>
<dbReference type="PANTHER" id="PTHR35005:SF1">
    <property type="entry name" value="2-AMINO-5-FORMYLAMINO-6-RIBOSYLAMINOPYRIMIDIN-4(3H)-ONE 5'-MONOPHOSPHATE DEFORMYLASE"/>
    <property type="match status" value="1"/>
</dbReference>
<gene>
    <name evidence="6" type="ORF">GCM10010218_23580</name>
</gene>
<reference evidence="6" key="2">
    <citation type="submission" date="2020-09" db="EMBL/GenBank/DDBJ databases">
        <authorList>
            <person name="Sun Q."/>
            <person name="Ohkuma M."/>
        </authorList>
    </citation>
    <scope>NUCLEOTIDE SEQUENCE</scope>
    <source>
        <strain evidence="6">JCM 4059</strain>
    </source>
</reference>
<comment type="similarity">
    <text evidence="5">Belongs to the creatininase superfamily.</text>
</comment>
<keyword evidence="2" id="KW-0479">Metal-binding</keyword>
<dbReference type="PANTHER" id="PTHR35005">
    <property type="entry name" value="3-DEHYDRO-SCYLLO-INOSOSE HYDROLASE"/>
    <property type="match status" value="1"/>
</dbReference>
<evidence type="ECO:0000256" key="1">
    <source>
        <dbReference type="ARBA" id="ARBA00001947"/>
    </source>
</evidence>
<evidence type="ECO:0000256" key="2">
    <source>
        <dbReference type="ARBA" id="ARBA00022723"/>
    </source>
</evidence>
<proteinExistence type="inferred from homology"/>
<protein>
    <submittedName>
        <fullName evidence="6">Creatinine amidohydrolase</fullName>
    </submittedName>
</protein>
<keyword evidence="3" id="KW-0378">Hydrolase</keyword>
<sequence>MTTDSTGRAFAELTAPRVTAELGERSVVCLPLGSTEQHGPHLPLDTDTVIAERFAHRLTAHVAGRHDLWVGPALPYGLSPEHARTPGTVTLDLRLYAELITKLVDEYVRSTSVRSVLLINGHGGNRGALEALVHQLRHSHGITACVLHPAALAVGRVPIGGEMPEVHAGVLETALMLALDPDRVRLDLLPGKEFADLGRRGAIGHLVLDRGVTWPWTSDDPTLSVAGVIGGDPRRATPKLGQQLISAALNAGMHVLDRIDTATSPGTSETLRRHHGPHT</sequence>
<evidence type="ECO:0000313" key="6">
    <source>
        <dbReference type="EMBL" id="GHF41825.1"/>
    </source>
</evidence>
<reference evidence="6" key="1">
    <citation type="journal article" date="2014" name="Int. J. Syst. Evol. Microbiol.">
        <title>Complete genome sequence of Corynebacterium casei LMG S-19264T (=DSM 44701T), isolated from a smear-ripened cheese.</title>
        <authorList>
            <consortium name="US DOE Joint Genome Institute (JGI-PGF)"/>
            <person name="Walter F."/>
            <person name="Albersmeier A."/>
            <person name="Kalinowski J."/>
            <person name="Ruckert C."/>
        </authorList>
    </citation>
    <scope>NUCLEOTIDE SEQUENCE</scope>
    <source>
        <strain evidence="6">JCM 4059</strain>
    </source>
</reference>
<dbReference type="GO" id="GO:0016811">
    <property type="term" value="F:hydrolase activity, acting on carbon-nitrogen (but not peptide) bonds, in linear amides"/>
    <property type="evidence" value="ECO:0007669"/>
    <property type="project" value="TreeGrafter"/>
</dbReference>
<organism evidence="6 7">
    <name type="scientific">Streptomyces mashuensis</name>
    <dbReference type="NCBI Taxonomy" id="33904"/>
    <lineage>
        <taxon>Bacteria</taxon>
        <taxon>Bacillati</taxon>
        <taxon>Actinomycetota</taxon>
        <taxon>Actinomycetes</taxon>
        <taxon>Kitasatosporales</taxon>
        <taxon>Streptomycetaceae</taxon>
        <taxon>Streptomyces</taxon>
    </lineage>
</organism>
<comment type="cofactor">
    <cofactor evidence="1">
        <name>Zn(2+)</name>
        <dbReference type="ChEBI" id="CHEBI:29105"/>
    </cofactor>
</comment>
<dbReference type="Proteomes" id="UP000638313">
    <property type="component" value="Unassembled WGS sequence"/>
</dbReference>
<dbReference type="Pfam" id="PF02633">
    <property type="entry name" value="Creatininase"/>
    <property type="match status" value="1"/>
</dbReference>
<evidence type="ECO:0000256" key="4">
    <source>
        <dbReference type="ARBA" id="ARBA00022833"/>
    </source>
</evidence>
<dbReference type="EMBL" id="BNBD01000004">
    <property type="protein sequence ID" value="GHF41825.1"/>
    <property type="molecule type" value="Genomic_DNA"/>
</dbReference>
<dbReference type="SUPFAM" id="SSF102215">
    <property type="entry name" value="Creatininase"/>
    <property type="match status" value="1"/>
</dbReference>
<keyword evidence="4" id="KW-0862">Zinc</keyword>
<keyword evidence="7" id="KW-1185">Reference proteome</keyword>
<comment type="caution">
    <text evidence="6">The sequence shown here is derived from an EMBL/GenBank/DDBJ whole genome shotgun (WGS) entry which is preliminary data.</text>
</comment>
<dbReference type="InterPro" id="IPR024087">
    <property type="entry name" value="Creatininase-like_sf"/>
</dbReference>
<evidence type="ECO:0000256" key="3">
    <source>
        <dbReference type="ARBA" id="ARBA00022801"/>
    </source>
</evidence>
<evidence type="ECO:0000313" key="7">
    <source>
        <dbReference type="Proteomes" id="UP000638313"/>
    </source>
</evidence>
<dbReference type="AlphaFoldDB" id="A0A919B2S2"/>
<dbReference type="RefSeq" id="WP_190129485.1">
    <property type="nucleotide sequence ID" value="NZ_BNBD01000004.1"/>
</dbReference>
<dbReference type="InterPro" id="IPR003785">
    <property type="entry name" value="Creatininase/forma_Hydrolase"/>
</dbReference>
<evidence type="ECO:0000256" key="5">
    <source>
        <dbReference type="ARBA" id="ARBA00024029"/>
    </source>
</evidence>
<accession>A0A919B2S2</accession>
<dbReference type="Gene3D" id="3.40.50.10310">
    <property type="entry name" value="Creatininase"/>
    <property type="match status" value="1"/>
</dbReference>
<dbReference type="GO" id="GO:0046872">
    <property type="term" value="F:metal ion binding"/>
    <property type="evidence" value="ECO:0007669"/>
    <property type="project" value="UniProtKB-KW"/>
</dbReference>
<dbReference type="GO" id="GO:0009231">
    <property type="term" value="P:riboflavin biosynthetic process"/>
    <property type="evidence" value="ECO:0007669"/>
    <property type="project" value="TreeGrafter"/>
</dbReference>